<evidence type="ECO:0000256" key="5">
    <source>
        <dbReference type="ARBA" id="ARBA00023242"/>
    </source>
</evidence>
<feature type="compositionally biased region" description="Polar residues" evidence="6">
    <location>
        <begin position="181"/>
        <end position="220"/>
    </location>
</feature>
<dbReference type="InterPro" id="IPR036864">
    <property type="entry name" value="Zn2-C6_fun-type_DNA-bd_sf"/>
</dbReference>
<keyword evidence="4" id="KW-0804">Transcription</keyword>
<dbReference type="OrthoDB" id="39175at2759"/>
<dbReference type="GO" id="GO:0008270">
    <property type="term" value="F:zinc ion binding"/>
    <property type="evidence" value="ECO:0007669"/>
    <property type="project" value="InterPro"/>
</dbReference>
<dbReference type="EMBL" id="GG745339">
    <property type="protein sequence ID" value="KNE62046.1"/>
    <property type="molecule type" value="Genomic_DNA"/>
</dbReference>
<proteinExistence type="predicted"/>
<feature type="compositionally biased region" description="Low complexity" evidence="6">
    <location>
        <begin position="1033"/>
        <end position="1063"/>
    </location>
</feature>
<dbReference type="GO" id="GO:0003677">
    <property type="term" value="F:DNA binding"/>
    <property type="evidence" value="ECO:0007669"/>
    <property type="project" value="UniProtKB-KW"/>
</dbReference>
<evidence type="ECO:0000313" key="9">
    <source>
        <dbReference type="Proteomes" id="UP000054350"/>
    </source>
</evidence>
<evidence type="ECO:0000256" key="2">
    <source>
        <dbReference type="ARBA" id="ARBA00023015"/>
    </source>
</evidence>
<dbReference type="VEuPathDB" id="FungiDB:AMAG_07304"/>
<keyword evidence="1" id="KW-0479">Metal-binding</keyword>
<dbReference type="Pfam" id="PF04082">
    <property type="entry name" value="Fungal_trans"/>
    <property type="match status" value="1"/>
</dbReference>
<evidence type="ECO:0000256" key="4">
    <source>
        <dbReference type="ARBA" id="ARBA00023163"/>
    </source>
</evidence>
<protein>
    <recommendedName>
        <fullName evidence="7">Zn(2)-C6 fungal-type domain-containing protein</fullName>
    </recommendedName>
</protein>
<evidence type="ECO:0000256" key="6">
    <source>
        <dbReference type="SAM" id="MobiDB-lite"/>
    </source>
</evidence>
<dbReference type="PROSITE" id="PS50048">
    <property type="entry name" value="ZN2_CY6_FUNGAL_2"/>
    <property type="match status" value="1"/>
</dbReference>
<sequence>MTATQARDAQVGPPTTAAAAPATLTTTPTGAVPAPAPVHGVAMAPPPVPPMGYVPGYPYPIYPLAAPPPGTPYALYPVPTGAPPGAYLAGAQAMGYLPPPPPPGGVPAVGASAPFPHDLVAVSLQPSKKTRVSQACTTCRRRKIKCSGGFPCQHCAEFGLECAYAVPQKRGPKATAATPVPESSATSPPVSLPSSQSATPPSSNTPQRQNSSDALSTSPPSNNAVQEAAAAAAASAAVAPNRASASPASNDRTLSPTSPVTSLFNRLDQTPTSSATALNPAFTASVTKPSTQQDIVDIANNLTLLVTLDAEGNPRGFTNYGNSTGMHLLRGLPANANLDGANVYFSQIAHHRLTMAEMLRHRVWFPRYELLDLLIHLYFERVHHWFPMVNRRQIEASVEYIKNTLYPPASVPLRTTSHLHQHLLFIYAVCALPCALYEQELKMRLRVPYSRLLASHAKKLILDLYSAPAHHLTDVQATLLLSLYDTGIPSGNTWLCAGLAFRLALSLGLNLDPRSQPAIPTGRGPTPTPSLMPGMGREVSPDVLKLANCAPNIPSRMITNTVVFTLDRLSAASAGRPIMVQEEDVVLDIDTIMDTEENRTKYPDEAHMLLPQSSFWPYFVRWGEINGRILRAVNSFRYRRQQLPLALLPELHASLTQFRASIPPHLVFDTKAFPPAHTGLPVPQHALESAVLMFGYYSSIVYVYRPLVTMVITTNLHFAGQQPGGAETPSLLADDSFMRARAHLRPIVQRGVDDEDAAAAASNPPPPVCPLAAFRAVEAMAQGLVPPPTPELRLKNGYPVPPLFSQYVAIMEMAIQSITQIFVAIKHRMHLFFSTMLHQLGSTISAGRAIVAGGGNVLLVRSCLRELVVVLADISQTAPMALHTYHLCRVQLAQLDVIVAQEAPHLAHDGWHLELPPGVTPNVLDPEYEARRQADADAHRADMLEDTHLYAREVPELTDMYLALHEAAKLRAAAMNGEGAASARADRDYPSFRASATPSAAIAAAAAAAAERAGTPARPLPHQFPLPAHVRHTVPPGTASPAPASASPAPAPPVATTTAAPGSHEFPSSVLGVDVSLLAAPGETPGLSVDALTELLREVDPPEQPPAPATDVGVGLDAMDVVPPVDDMMLPEFPGTFIEWAMQCLPDGFDLSAFADSNDEH</sequence>
<feature type="region of interest" description="Disordered" evidence="6">
    <location>
        <begin position="1013"/>
        <end position="1065"/>
    </location>
</feature>
<dbReference type="SMART" id="SM00066">
    <property type="entry name" value="GAL4"/>
    <property type="match status" value="1"/>
</dbReference>
<dbReference type="Proteomes" id="UP000054350">
    <property type="component" value="Unassembled WGS sequence"/>
</dbReference>
<feature type="compositionally biased region" description="Low complexity" evidence="6">
    <location>
        <begin position="11"/>
        <end position="31"/>
    </location>
</feature>
<feature type="region of interest" description="Disordered" evidence="6">
    <location>
        <begin position="1"/>
        <end position="31"/>
    </location>
</feature>
<feature type="domain" description="Zn(2)-C6 fungal-type" evidence="7">
    <location>
        <begin position="135"/>
        <end position="164"/>
    </location>
</feature>
<accession>A0A0L0SHR6</accession>
<dbReference type="eggNOG" id="ENOG502QV4Q">
    <property type="taxonomic scope" value="Eukaryota"/>
</dbReference>
<feature type="region of interest" description="Disordered" evidence="6">
    <location>
        <begin position="242"/>
        <end position="265"/>
    </location>
</feature>
<feature type="compositionally biased region" description="Polar residues" evidence="6">
    <location>
        <begin position="251"/>
        <end position="265"/>
    </location>
</feature>
<dbReference type="InterPro" id="IPR001138">
    <property type="entry name" value="Zn2Cys6_DnaBD"/>
</dbReference>
<reference evidence="8 9" key="1">
    <citation type="submission" date="2009-11" db="EMBL/GenBank/DDBJ databases">
        <title>Annotation of Allomyces macrogynus ATCC 38327.</title>
        <authorList>
            <consortium name="The Broad Institute Genome Sequencing Platform"/>
            <person name="Russ C."/>
            <person name="Cuomo C."/>
            <person name="Burger G."/>
            <person name="Gray M.W."/>
            <person name="Holland P.W.H."/>
            <person name="King N."/>
            <person name="Lang F.B.F."/>
            <person name="Roger A.J."/>
            <person name="Ruiz-Trillo I."/>
            <person name="Young S.K."/>
            <person name="Zeng Q."/>
            <person name="Gargeya S."/>
            <person name="Fitzgerald M."/>
            <person name="Haas B."/>
            <person name="Abouelleil A."/>
            <person name="Alvarado L."/>
            <person name="Arachchi H.M."/>
            <person name="Berlin A."/>
            <person name="Chapman S.B."/>
            <person name="Gearin G."/>
            <person name="Goldberg J."/>
            <person name="Griggs A."/>
            <person name="Gujja S."/>
            <person name="Hansen M."/>
            <person name="Heiman D."/>
            <person name="Howarth C."/>
            <person name="Larimer J."/>
            <person name="Lui A."/>
            <person name="MacDonald P.J.P."/>
            <person name="McCowen C."/>
            <person name="Montmayeur A."/>
            <person name="Murphy C."/>
            <person name="Neiman D."/>
            <person name="Pearson M."/>
            <person name="Priest M."/>
            <person name="Roberts A."/>
            <person name="Saif S."/>
            <person name="Shea T."/>
            <person name="Sisk P."/>
            <person name="Stolte C."/>
            <person name="Sykes S."/>
            <person name="Wortman J."/>
            <person name="Nusbaum C."/>
            <person name="Birren B."/>
        </authorList>
    </citation>
    <scope>NUCLEOTIDE SEQUENCE [LARGE SCALE GENOMIC DNA]</scope>
    <source>
        <strain evidence="8 9">ATCC 38327</strain>
    </source>
</reference>
<dbReference type="Pfam" id="PF00172">
    <property type="entry name" value="Zn_clus"/>
    <property type="match status" value="1"/>
</dbReference>
<reference evidence="9" key="2">
    <citation type="submission" date="2009-11" db="EMBL/GenBank/DDBJ databases">
        <title>The Genome Sequence of Allomyces macrogynus strain ATCC 38327.</title>
        <authorList>
            <consortium name="The Broad Institute Genome Sequencing Platform"/>
            <person name="Russ C."/>
            <person name="Cuomo C."/>
            <person name="Shea T."/>
            <person name="Young S.K."/>
            <person name="Zeng Q."/>
            <person name="Koehrsen M."/>
            <person name="Haas B."/>
            <person name="Borodovsky M."/>
            <person name="Guigo R."/>
            <person name="Alvarado L."/>
            <person name="Berlin A."/>
            <person name="Borenstein D."/>
            <person name="Chen Z."/>
            <person name="Engels R."/>
            <person name="Freedman E."/>
            <person name="Gellesch M."/>
            <person name="Goldberg J."/>
            <person name="Griggs A."/>
            <person name="Gujja S."/>
            <person name="Heiman D."/>
            <person name="Hepburn T."/>
            <person name="Howarth C."/>
            <person name="Jen D."/>
            <person name="Larson L."/>
            <person name="Lewis B."/>
            <person name="Mehta T."/>
            <person name="Park D."/>
            <person name="Pearson M."/>
            <person name="Roberts A."/>
            <person name="Saif S."/>
            <person name="Shenoy N."/>
            <person name="Sisk P."/>
            <person name="Stolte C."/>
            <person name="Sykes S."/>
            <person name="Walk T."/>
            <person name="White J."/>
            <person name="Yandava C."/>
            <person name="Burger G."/>
            <person name="Gray M.W."/>
            <person name="Holland P.W.H."/>
            <person name="King N."/>
            <person name="Lang F.B.F."/>
            <person name="Roger A.J."/>
            <person name="Ruiz-Trillo I."/>
            <person name="Lander E."/>
            <person name="Nusbaum C."/>
        </authorList>
    </citation>
    <scope>NUCLEOTIDE SEQUENCE [LARGE SCALE GENOMIC DNA]</scope>
    <source>
        <strain evidence="9">ATCC 38327</strain>
    </source>
</reference>
<keyword evidence="2" id="KW-0805">Transcription regulation</keyword>
<dbReference type="CDD" id="cd00067">
    <property type="entry name" value="GAL4"/>
    <property type="match status" value="1"/>
</dbReference>
<dbReference type="Gene3D" id="4.10.240.10">
    <property type="entry name" value="Zn(2)-C6 fungal-type DNA-binding domain"/>
    <property type="match status" value="1"/>
</dbReference>
<dbReference type="CDD" id="cd12148">
    <property type="entry name" value="fungal_TF_MHR"/>
    <property type="match status" value="1"/>
</dbReference>
<gene>
    <name evidence="8" type="ORF">AMAG_07304</name>
</gene>
<dbReference type="SUPFAM" id="SSF57701">
    <property type="entry name" value="Zn2/Cys6 DNA-binding domain"/>
    <property type="match status" value="1"/>
</dbReference>
<dbReference type="AlphaFoldDB" id="A0A0L0SHR6"/>
<dbReference type="InterPro" id="IPR007219">
    <property type="entry name" value="XnlR_reg_dom"/>
</dbReference>
<dbReference type="GO" id="GO:0000981">
    <property type="term" value="F:DNA-binding transcription factor activity, RNA polymerase II-specific"/>
    <property type="evidence" value="ECO:0007669"/>
    <property type="project" value="InterPro"/>
</dbReference>
<name>A0A0L0SHR6_ALLM3</name>
<dbReference type="PANTHER" id="PTHR47424:SF3">
    <property type="entry name" value="REGULATORY PROTEIN GAL4"/>
    <property type="match status" value="1"/>
</dbReference>
<evidence type="ECO:0000313" key="8">
    <source>
        <dbReference type="EMBL" id="KNE62046.1"/>
    </source>
</evidence>
<evidence type="ECO:0000256" key="3">
    <source>
        <dbReference type="ARBA" id="ARBA00023125"/>
    </source>
</evidence>
<dbReference type="SMART" id="SM00906">
    <property type="entry name" value="Fungal_trans"/>
    <property type="match status" value="1"/>
</dbReference>
<dbReference type="PROSITE" id="PS00463">
    <property type="entry name" value="ZN2_CY6_FUNGAL_1"/>
    <property type="match status" value="1"/>
</dbReference>
<keyword evidence="3" id="KW-0238">DNA-binding</keyword>
<dbReference type="GO" id="GO:0006351">
    <property type="term" value="P:DNA-templated transcription"/>
    <property type="evidence" value="ECO:0007669"/>
    <property type="project" value="InterPro"/>
</dbReference>
<keyword evidence="5" id="KW-0539">Nucleus</keyword>
<evidence type="ECO:0000256" key="1">
    <source>
        <dbReference type="ARBA" id="ARBA00022723"/>
    </source>
</evidence>
<dbReference type="InterPro" id="IPR051127">
    <property type="entry name" value="Fungal_SecMet_Regulators"/>
</dbReference>
<evidence type="ECO:0000259" key="7">
    <source>
        <dbReference type="PROSITE" id="PS50048"/>
    </source>
</evidence>
<organism evidence="8 9">
    <name type="scientific">Allomyces macrogynus (strain ATCC 38327)</name>
    <name type="common">Allomyces javanicus var. macrogynus</name>
    <dbReference type="NCBI Taxonomy" id="578462"/>
    <lineage>
        <taxon>Eukaryota</taxon>
        <taxon>Fungi</taxon>
        <taxon>Fungi incertae sedis</taxon>
        <taxon>Blastocladiomycota</taxon>
        <taxon>Blastocladiomycetes</taxon>
        <taxon>Blastocladiales</taxon>
        <taxon>Blastocladiaceae</taxon>
        <taxon>Allomyces</taxon>
    </lineage>
</organism>
<keyword evidence="9" id="KW-1185">Reference proteome</keyword>
<dbReference type="PANTHER" id="PTHR47424">
    <property type="entry name" value="REGULATORY PROTEIN GAL4"/>
    <property type="match status" value="1"/>
</dbReference>
<feature type="region of interest" description="Disordered" evidence="6">
    <location>
        <begin position="173"/>
        <end position="229"/>
    </location>
</feature>